<organism evidence="1 2">
    <name type="scientific">Pedobacter jejuensis</name>
    <dbReference type="NCBI Taxonomy" id="1268550"/>
    <lineage>
        <taxon>Bacteria</taxon>
        <taxon>Pseudomonadati</taxon>
        <taxon>Bacteroidota</taxon>
        <taxon>Sphingobacteriia</taxon>
        <taxon>Sphingobacteriales</taxon>
        <taxon>Sphingobacteriaceae</taxon>
        <taxon>Pedobacter</taxon>
    </lineage>
</organism>
<comment type="caution">
    <text evidence="1">The sequence shown here is derived from an EMBL/GenBank/DDBJ whole genome shotgun (WGS) entry which is preliminary data.</text>
</comment>
<dbReference type="AlphaFoldDB" id="A0A3N0BQ32"/>
<sequence length="73" mass="8441">MKRVCIYPKDVSILTGKSLTQAQRVLRNLRFVLNKRKDQYITFDEYANFSGIDVELIQKICLMLSLICTIAIS</sequence>
<evidence type="ECO:0000313" key="1">
    <source>
        <dbReference type="EMBL" id="RNL51157.1"/>
    </source>
</evidence>
<reference evidence="1 2" key="1">
    <citation type="submission" date="2018-10" db="EMBL/GenBank/DDBJ databases">
        <title>Genome sequencing of Pedobacter jejuensis TNB23.</title>
        <authorList>
            <person name="Cho Y.-J."/>
            <person name="Cho A."/>
            <person name="Kim O.-S."/>
        </authorList>
    </citation>
    <scope>NUCLEOTIDE SEQUENCE [LARGE SCALE GENOMIC DNA]</scope>
    <source>
        <strain evidence="1 2">TNB23</strain>
    </source>
</reference>
<evidence type="ECO:0000313" key="2">
    <source>
        <dbReference type="Proteomes" id="UP000274046"/>
    </source>
</evidence>
<proteinExistence type="predicted"/>
<gene>
    <name evidence="1" type="ORF">D7004_15665</name>
</gene>
<accession>A0A3N0BQ32</accession>
<dbReference type="RefSeq" id="WP_123206779.1">
    <property type="nucleotide sequence ID" value="NZ_RBEE01000042.1"/>
</dbReference>
<protein>
    <submittedName>
        <fullName evidence="1">Uncharacterized protein</fullName>
    </submittedName>
</protein>
<dbReference type="EMBL" id="RBEE01000042">
    <property type="protein sequence ID" value="RNL51157.1"/>
    <property type="molecule type" value="Genomic_DNA"/>
</dbReference>
<dbReference type="OrthoDB" id="711499at2"/>
<keyword evidence="2" id="KW-1185">Reference proteome</keyword>
<name>A0A3N0BQ32_9SPHI</name>
<dbReference type="Proteomes" id="UP000274046">
    <property type="component" value="Unassembled WGS sequence"/>
</dbReference>